<organism evidence="1 2">
    <name type="scientific">Aphis craccivora</name>
    <name type="common">Cowpea aphid</name>
    <dbReference type="NCBI Taxonomy" id="307492"/>
    <lineage>
        <taxon>Eukaryota</taxon>
        <taxon>Metazoa</taxon>
        <taxon>Ecdysozoa</taxon>
        <taxon>Arthropoda</taxon>
        <taxon>Hexapoda</taxon>
        <taxon>Insecta</taxon>
        <taxon>Pterygota</taxon>
        <taxon>Neoptera</taxon>
        <taxon>Paraneoptera</taxon>
        <taxon>Hemiptera</taxon>
        <taxon>Sternorrhyncha</taxon>
        <taxon>Aphidomorpha</taxon>
        <taxon>Aphidoidea</taxon>
        <taxon>Aphididae</taxon>
        <taxon>Aphidini</taxon>
        <taxon>Aphis</taxon>
        <taxon>Aphis</taxon>
    </lineage>
</organism>
<dbReference type="Proteomes" id="UP000478052">
    <property type="component" value="Unassembled WGS sequence"/>
</dbReference>
<gene>
    <name evidence="1" type="ORF">FWK35_00009111</name>
</gene>
<dbReference type="OrthoDB" id="6641328at2759"/>
<keyword evidence="2" id="KW-1185">Reference proteome</keyword>
<evidence type="ECO:0000313" key="2">
    <source>
        <dbReference type="Proteomes" id="UP000478052"/>
    </source>
</evidence>
<protein>
    <submittedName>
        <fullName evidence="1">Uncharacterized protein</fullName>
    </submittedName>
</protein>
<dbReference type="AlphaFoldDB" id="A0A6G0YPR7"/>
<reference evidence="1 2" key="1">
    <citation type="submission" date="2019-08" db="EMBL/GenBank/DDBJ databases">
        <title>Whole genome of Aphis craccivora.</title>
        <authorList>
            <person name="Voronova N.V."/>
            <person name="Shulinski R.S."/>
            <person name="Bandarenka Y.V."/>
            <person name="Zhorov D.G."/>
            <person name="Warner D."/>
        </authorList>
    </citation>
    <scope>NUCLEOTIDE SEQUENCE [LARGE SCALE GENOMIC DNA]</scope>
    <source>
        <strain evidence="1">180601</strain>
        <tissue evidence="1">Whole Body</tissue>
    </source>
</reference>
<evidence type="ECO:0000313" key="1">
    <source>
        <dbReference type="EMBL" id="KAF0759750.1"/>
    </source>
</evidence>
<accession>A0A6G0YPR7</accession>
<dbReference type="EMBL" id="VUJU01002898">
    <property type="protein sequence ID" value="KAF0759750.1"/>
    <property type="molecule type" value="Genomic_DNA"/>
</dbReference>
<name>A0A6G0YPR7_APHCR</name>
<proteinExistence type="predicted"/>
<comment type="caution">
    <text evidence="1">The sequence shown here is derived from an EMBL/GenBank/DDBJ whole genome shotgun (WGS) entry which is preliminary data.</text>
</comment>
<sequence>MSASTKSKESSPNLLLNLRTIQTSVSEQKIEFVEIRKYFDELSGTVSTFKTNYDMKTEVLNLRQQIDLSTNNNTALSVEAVHEARKFD</sequence>